<accession>A0ACA9MDM3</accession>
<organism evidence="1 2">
    <name type="scientific">Acaulospora colombiana</name>
    <dbReference type="NCBI Taxonomy" id="27376"/>
    <lineage>
        <taxon>Eukaryota</taxon>
        <taxon>Fungi</taxon>
        <taxon>Fungi incertae sedis</taxon>
        <taxon>Mucoromycota</taxon>
        <taxon>Glomeromycotina</taxon>
        <taxon>Glomeromycetes</taxon>
        <taxon>Diversisporales</taxon>
        <taxon>Acaulosporaceae</taxon>
        <taxon>Acaulospora</taxon>
    </lineage>
</organism>
<comment type="caution">
    <text evidence="1">The sequence shown here is derived from an EMBL/GenBank/DDBJ whole genome shotgun (WGS) entry which is preliminary data.</text>
</comment>
<evidence type="ECO:0000313" key="2">
    <source>
        <dbReference type="Proteomes" id="UP000789525"/>
    </source>
</evidence>
<proteinExistence type="predicted"/>
<reference evidence="1" key="1">
    <citation type="submission" date="2021-06" db="EMBL/GenBank/DDBJ databases">
        <authorList>
            <person name="Kallberg Y."/>
            <person name="Tangrot J."/>
            <person name="Rosling A."/>
        </authorList>
    </citation>
    <scope>NUCLEOTIDE SEQUENCE</scope>
    <source>
        <strain evidence="1">CL356</strain>
    </source>
</reference>
<sequence>MLSSIPESNDEACKTGKTHFTSLMEDEEDTRPKVLLLRKFTRQKMNSLYRQRRLLVRRKPKIRRQAKILGKQLKLGEDTSEKQKYQAQIIAGKIKSISKAIATQQELGFDRQKYLHQKEILRQTFAQMDTRTPEEIKEKSKEWEKNVDRSTPLRLIRSFLASTKGKMNGRKVQEVFGELLYNTNDFTDASLYDLQRLAKYFSKTHPPHAVSVLEAALDHGFKLTYDDYHLLLVLLRKIKDRLGIVKIFEEMKKKGFCLQAADYSELLRCLMGKGGKCIELAKKYLVEAKSQYFILDRNAYAALIDGFIERNDISYAGNIFVDFVKEGLAPPCIILPKGLKDNNDSIKNVPDHGNKDINVTINNKISKYDISNDKIEHLEVIKMPSWQRALLGEIYAILFQTFIHENDLDKAKKFYGKLISINPSPDLELVQMMMEACLNGNEVMTAKFLLKRTSTPNIGRAYGQVLEYCAKWKRFKHLWVVYSQSLDQEIILSEKTYRHMILAYCQEGYSTDALSLYRKSKLLGYFRKDLYLHNLLARILMSNEQIDQAQNVLLDIQQLGLKPDIDTYRVMLLFAEMQKNSKNAIQVFQEMRRQKMAVDHVTLLYLIRCLCAAGDFESSEMVIELMQRNNMSLNINYYNILMRAYGGGYDRRVKSDGDHIGSPCDNDVGRNSRNSTNRSAIEKVLGVFDVIRNSNLIPNDETYHILIEAFAKAGNIEMAKKIYKSMNEVAIRPSLEVFHIILRNMIETQGIENGAEMFWDQDTH</sequence>
<evidence type="ECO:0000313" key="1">
    <source>
        <dbReference type="EMBL" id="CAG8584660.1"/>
    </source>
</evidence>
<keyword evidence="2" id="KW-1185">Reference proteome</keyword>
<protein>
    <submittedName>
        <fullName evidence="1">11168_t:CDS:1</fullName>
    </submittedName>
</protein>
<dbReference type="Proteomes" id="UP000789525">
    <property type="component" value="Unassembled WGS sequence"/>
</dbReference>
<dbReference type="EMBL" id="CAJVPT010012058">
    <property type="protein sequence ID" value="CAG8584660.1"/>
    <property type="molecule type" value="Genomic_DNA"/>
</dbReference>
<name>A0ACA9MDM3_9GLOM</name>
<gene>
    <name evidence="1" type="ORF">ACOLOM_LOCUS6096</name>
</gene>